<keyword evidence="3 7" id="KW-0812">Transmembrane</keyword>
<dbReference type="GO" id="GO:0005886">
    <property type="term" value="C:plasma membrane"/>
    <property type="evidence" value="ECO:0007669"/>
    <property type="project" value="UniProtKB-SubCell"/>
</dbReference>
<feature type="transmembrane region" description="Helical" evidence="7">
    <location>
        <begin position="315"/>
        <end position="337"/>
    </location>
</feature>
<dbReference type="InterPro" id="IPR025857">
    <property type="entry name" value="MacB_PCD"/>
</dbReference>
<evidence type="ECO:0000256" key="1">
    <source>
        <dbReference type="ARBA" id="ARBA00004651"/>
    </source>
</evidence>
<comment type="similarity">
    <text evidence="6">Belongs to the ABC-4 integral membrane protein family.</text>
</comment>
<gene>
    <name evidence="10" type="ORF">DC3_36420</name>
</gene>
<dbReference type="EMBL" id="BJXB01000017">
    <property type="protein sequence ID" value="GEM48007.1"/>
    <property type="molecule type" value="Genomic_DNA"/>
</dbReference>
<dbReference type="InterPro" id="IPR003838">
    <property type="entry name" value="ABC3_permease_C"/>
</dbReference>
<protein>
    <submittedName>
        <fullName evidence="10">Multidrug ABC transporter substrate-binding protein</fullName>
    </submittedName>
</protein>
<evidence type="ECO:0000259" key="9">
    <source>
        <dbReference type="Pfam" id="PF12704"/>
    </source>
</evidence>
<comment type="subcellular location">
    <subcellularLocation>
        <location evidence="1">Cell membrane</location>
        <topology evidence="1">Multi-pass membrane protein</topology>
    </subcellularLocation>
</comment>
<dbReference type="PANTHER" id="PTHR30572:SF4">
    <property type="entry name" value="ABC TRANSPORTER PERMEASE YTRF"/>
    <property type="match status" value="1"/>
</dbReference>
<dbReference type="PANTHER" id="PTHR30572">
    <property type="entry name" value="MEMBRANE COMPONENT OF TRANSPORTER-RELATED"/>
    <property type="match status" value="1"/>
</dbReference>
<accession>A0A511N6C1</accession>
<feature type="transmembrane region" description="Helical" evidence="7">
    <location>
        <begin position="357"/>
        <end position="380"/>
    </location>
</feature>
<keyword evidence="5 7" id="KW-0472">Membrane</keyword>
<evidence type="ECO:0000313" key="11">
    <source>
        <dbReference type="Proteomes" id="UP000321306"/>
    </source>
</evidence>
<evidence type="ECO:0000313" key="10">
    <source>
        <dbReference type="EMBL" id="GEM48007.1"/>
    </source>
</evidence>
<evidence type="ECO:0000256" key="3">
    <source>
        <dbReference type="ARBA" id="ARBA00022692"/>
    </source>
</evidence>
<comment type="caution">
    <text evidence="10">The sequence shown here is derived from an EMBL/GenBank/DDBJ whole genome shotgun (WGS) entry which is preliminary data.</text>
</comment>
<dbReference type="AlphaFoldDB" id="A0A511N6C1"/>
<name>A0A511N6C1_DEIC1</name>
<evidence type="ECO:0000256" key="4">
    <source>
        <dbReference type="ARBA" id="ARBA00022989"/>
    </source>
</evidence>
<reference evidence="10 11" key="1">
    <citation type="submission" date="2019-07" db="EMBL/GenBank/DDBJ databases">
        <title>Whole genome shotgun sequence of Deinococcus cellulosilyticus NBRC 106333.</title>
        <authorList>
            <person name="Hosoyama A."/>
            <person name="Uohara A."/>
            <person name="Ohji S."/>
            <person name="Ichikawa N."/>
        </authorList>
    </citation>
    <scope>NUCLEOTIDE SEQUENCE [LARGE SCALE GENOMIC DNA]</scope>
    <source>
        <strain evidence="10 11">NBRC 106333</strain>
    </source>
</reference>
<dbReference type="OrthoDB" id="9770036at2"/>
<evidence type="ECO:0000256" key="2">
    <source>
        <dbReference type="ARBA" id="ARBA00022475"/>
    </source>
</evidence>
<dbReference type="GO" id="GO:0022857">
    <property type="term" value="F:transmembrane transporter activity"/>
    <property type="evidence" value="ECO:0007669"/>
    <property type="project" value="TreeGrafter"/>
</dbReference>
<sequence length="397" mass="42701">MNMLENLSSAFQAIFANKLRSVLTMLGVIIGVFAVSTMLALGQMATQAITGQLNEIGGKTLFVQANYEPGKPYKNFTQADIDALSVLPVNDVSTSGASLRVMYRNKDVSVSVQGTRANFNKLTSEAKIVQGRYFSEYEEKSAAQVVVLSQKTATKLFDSENPVGKVVRAVRDNGSREEYTVIGITQDLGALFGGGDSGFIPISNSWRGGYQTRGEYGYLQFRLHPEADTAQVTRQVESILQRRRGENNFSVTNLDQFVQQFNQITVILQALLAGIGGLSLLVGGIGIMNIMLVSVTERTREIGLRKAIGAKRGTILQQFLIEAVTLTALGGIIGYVLSLGVIVGMASALPNIFPQVIISPVTGVVALAVSVLTGVLFGVWPASRAASLPPIEALRYE</sequence>
<evidence type="ECO:0000259" key="8">
    <source>
        <dbReference type="Pfam" id="PF02687"/>
    </source>
</evidence>
<dbReference type="Pfam" id="PF12704">
    <property type="entry name" value="MacB_PCD"/>
    <property type="match status" value="1"/>
</dbReference>
<feature type="domain" description="ABC3 transporter permease C-terminal" evidence="8">
    <location>
        <begin position="275"/>
        <end position="390"/>
    </location>
</feature>
<proteinExistence type="inferred from homology"/>
<feature type="transmembrane region" description="Helical" evidence="7">
    <location>
        <begin position="21"/>
        <end position="42"/>
    </location>
</feature>
<dbReference type="RefSeq" id="WP_146886724.1">
    <property type="nucleotide sequence ID" value="NZ_BJXB01000017.1"/>
</dbReference>
<keyword evidence="4 7" id="KW-1133">Transmembrane helix</keyword>
<dbReference type="InterPro" id="IPR050250">
    <property type="entry name" value="Macrolide_Exporter_MacB"/>
</dbReference>
<dbReference type="Proteomes" id="UP000321306">
    <property type="component" value="Unassembled WGS sequence"/>
</dbReference>
<feature type="domain" description="MacB-like periplasmic core" evidence="9">
    <location>
        <begin position="21"/>
        <end position="238"/>
    </location>
</feature>
<evidence type="ECO:0000256" key="5">
    <source>
        <dbReference type="ARBA" id="ARBA00023136"/>
    </source>
</evidence>
<evidence type="ECO:0000256" key="7">
    <source>
        <dbReference type="SAM" id="Phobius"/>
    </source>
</evidence>
<dbReference type="Pfam" id="PF02687">
    <property type="entry name" value="FtsX"/>
    <property type="match status" value="1"/>
</dbReference>
<keyword evidence="2" id="KW-1003">Cell membrane</keyword>
<evidence type="ECO:0000256" key="6">
    <source>
        <dbReference type="ARBA" id="ARBA00038076"/>
    </source>
</evidence>
<feature type="transmembrane region" description="Helical" evidence="7">
    <location>
        <begin position="266"/>
        <end position="294"/>
    </location>
</feature>
<keyword evidence="11" id="KW-1185">Reference proteome</keyword>
<organism evidence="10 11">
    <name type="scientific">Deinococcus cellulosilyticus (strain DSM 18568 / NBRC 106333 / KACC 11606 / 5516J-15)</name>
    <dbReference type="NCBI Taxonomy" id="1223518"/>
    <lineage>
        <taxon>Bacteria</taxon>
        <taxon>Thermotogati</taxon>
        <taxon>Deinococcota</taxon>
        <taxon>Deinococci</taxon>
        <taxon>Deinococcales</taxon>
        <taxon>Deinococcaceae</taxon>
        <taxon>Deinococcus</taxon>
    </lineage>
</organism>